<feature type="binding site" evidence="7">
    <location>
        <position position="526"/>
    </location>
    <ligand>
        <name>deamido-NAD(+)</name>
        <dbReference type="ChEBI" id="CHEBI:58437"/>
        <note>ligand shared between two neighboring subunits</note>
    </ligand>
</feature>
<dbReference type="PROSITE" id="PS50263">
    <property type="entry name" value="CN_HYDROLASE"/>
    <property type="match status" value="1"/>
</dbReference>
<protein>
    <recommendedName>
        <fullName evidence="7 8">Glutamine-dependent NAD(+) synthetase</fullName>
        <ecNumber evidence="7 8">6.3.5.1</ecNumber>
    </recommendedName>
    <alternativeName>
        <fullName evidence="7 8">NAD(+) synthase [glutamine-hydrolyzing]</fullName>
    </alternativeName>
</protein>
<dbReference type="SUPFAM" id="SSF52402">
    <property type="entry name" value="Adenine nucleotide alpha hydrolases-like"/>
    <property type="match status" value="1"/>
</dbReference>
<comment type="function">
    <text evidence="7">Catalyzes the ATP-dependent amidation of deamido-NAD to form NAD. Uses L-glutamine as a nitrogen source.</text>
</comment>
<dbReference type="InterPro" id="IPR022310">
    <property type="entry name" value="NAD/GMP_synthase"/>
</dbReference>
<sequence>MKVRTQQLNPTIGDLKTNVEAILKALEEAENDGIDLLILPELTVCGYPPMDLLERESFRQSIYRMNERITSATVGTTIIFGSVTDNPSPYGRKCFNSALVAENGELIGEVHKTLLPTYDVFDDLRYFEENKEFRCIEIKGIKLGITICEDIWYNENDIQYHTYETNPACKLAELGAEAIINISASPFTKTKPDSRRRMLQNHVGQLGLPIFYANQIGANTEIIFDGDSMVIDKNEKVIARARLFEEDFIDVFWKAESNKVEAVQTYEANKVSNVENMFKALVLGLKDYMAKTGVADKVILGLSGGIDSSLVACIAASALGPEKVTGVTMPSEFSSKGSIDHSRVLAKNLGITFKQISIKELYDGFLENLEPFFKGTSFGIAEENLQSRIRGDLLMAISNKFGHMLLNSGNKSELATGYCTLYGDMAGGLGIIADLYKTEVYEMASWLNSDFYEEEIIPREIIDKAPSAELKPNQQDSDTLPDYSILDSILELYIEKQLSAEDIINNGFDEDTVKKVIKLVDYTEYKRYQSVPTLKVSTKAFGTGRRWPIVQKWTENQI</sequence>
<dbReference type="EC" id="6.3.5.1" evidence="7 8"/>
<dbReference type="GO" id="GO:0005737">
    <property type="term" value="C:cytoplasm"/>
    <property type="evidence" value="ECO:0007669"/>
    <property type="project" value="InterPro"/>
</dbReference>
<feature type="active site" description="Nucleophile; for glutaminase activity" evidence="7">
    <location>
        <position position="148"/>
    </location>
</feature>
<keyword evidence="5 7" id="KW-0067">ATP-binding</keyword>
<dbReference type="InterPro" id="IPR003010">
    <property type="entry name" value="C-N_Hydrolase"/>
</dbReference>
<feature type="domain" description="CN hydrolase" evidence="10">
    <location>
        <begin position="1"/>
        <end position="259"/>
    </location>
</feature>
<dbReference type="UniPathway" id="UPA00253">
    <property type="reaction ID" value="UER00334"/>
</dbReference>
<evidence type="ECO:0000313" key="12">
    <source>
        <dbReference type="Proteomes" id="UP000473278"/>
    </source>
</evidence>
<keyword evidence="3 7" id="KW-0436">Ligase</keyword>
<dbReference type="GO" id="GO:0004359">
    <property type="term" value="F:glutaminase activity"/>
    <property type="evidence" value="ECO:0007669"/>
    <property type="project" value="InterPro"/>
</dbReference>
<dbReference type="InterPro" id="IPR003694">
    <property type="entry name" value="NAD_synthase"/>
</dbReference>
<dbReference type="SUPFAM" id="SSF56317">
    <property type="entry name" value="Carbon-nitrogen hydrolase"/>
    <property type="match status" value="1"/>
</dbReference>
<dbReference type="PIRSF" id="PIRSF006630">
    <property type="entry name" value="NADS_GAT"/>
    <property type="match status" value="1"/>
</dbReference>
<dbReference type="CDD" id="cd00553">
    <property type="entry name" value="NAD_synthase"/>
    <property type="match status" value="1"/>
</dbReference>
<feature type="binding site" evidence="7">
    <location>
        <position position="118"/>
    </location>
    <ligand>
        <name>L-glutamine</name>
        <dbReference type="ChEBI" id="CHEBI:58359"/>
    </ligand>
</feature>
<dbReference type="EMBL" id="JAALLT010000003">
    <property type="protein sequence ID" value="NGP77226.1"/>
    <property type="molecule type" value="Genomic_DNA"/>
</dbReference>
<comment type="similarity">
    <text evidence="9">Belongs to the NAD synthetase family.</text>
</comment>
<evidence type="ECO:0000256" key="5">
    <source>
        <dbReference type="ARBA" id="ARBA00022840"/>
    </source>
</evidence>
<evidence type="ECO:0000256" key="9">
    <source>
        <dbReference type="RuleBase" id="RU003811"/>
    </source>
</evidence>
<dbReference type="AlphaFoldDB" id="A0A6M1SZ82"/>
<dbReference type="Pfam" id="PF02540">
    <property type="entry name" value="NAD_synthase"/>
    <property type="match status" value="1"/>
</dbReference>
<feature type="active site" description="Proton acceptor; for glutaminase activity" evidence="7">
    <location>
        <position position="41"/>
    </location>
</feature>
<name>A0A6M1SZ82_9BACT</name>
<comment type="pathway">
    <text evidence="1 7 8">Cofactor biosynthesis; NAD(+) biosynthesis; NAD(+) from deamido-NAD(+) (L-Gln route): step 1/1.</text>
</comment>
<comment type="caution">
    <text evidence="7">Lacks conserved residue(s) required for the propagation of feature annotation.</text>
</comment>
<dbReference type="GO" id="GO:0008795">
    <property type="term" value="F:NAD+ synthase activity"/>
    <property type="evidence" value="ECO:0007669"/>
    <property type="project" value="UniProtKB-UniRule"/>
</dbReference>
<keyword evidence="4 7" id="KW-0547">Nucleotide-binding</keyword>
<dbReference type="CDD" id="cd07570">
    <property type="entry name" value="GAT_Gln-NAD-synth"/>
    <property type="match status" value="1"/>
</dbReference>
<dbReference type="Gene3D" id="3.60.110.10">
    <property type="entry name" value="Carbon-nitrogen hydrolase"/>
    <property type="match status" value="1"/>
</dbReference>
<dbReference type="GO" id="GO:0005524">
    <property type="term" value="F:ATP binding"/>
    <property type="evidence" value="ECO:0007669"/>
    <property type="project" value="UniProtKB-UniRule"/>
</dbReference>
<dbReference type="InterPro" id="IPR014729">
    <property type="entry name" value="Rossmann-like_a/b/a_fold"/>
</dbReference>
<evidence type="ECO:0000259" key="10">
    <source>
        <dbReference type="PROSITE" id="PS50263"/>
    </source>
</evidence>
<comment type="caution">
    <text evidence="11">The sequence shown here is derived from an EMBL/GenBank/DDBJ whole genome shotgun (WGS) entry which is preliminary data.</text>
</comment>
<proteinExistence type="inferred from homology"/>
<feature type="binding site" evidence="7">
    <location>
        <position position="413"/>
    </location>
    <ligand>
        <name>deamido-NAD(+)</name>
        <dbReference type="ChEBI" id="CHEBI:58437"/>
        <note>ligand shared between two neighboring subunits</note>
    </ligand>
</feature>
<feature type="binding site" evidence="7">
    <location>
        <position position="185"/>
    </location>
    <ligand>
        <name>L-glutamine</name>
        <dbReference type="ChEBI" id="CHEBI:58359"/>
    </ligand>
</feature>
<comment type="catalytic activity">
    <reaction evidence="7 8">
        <text>deamido-NAD(+) + L-glutamine + ATP + H2O = L-glutamate + AMP + diphosphate + NAD(+) + H(+)</text>
        <dbReference type="Rhea" id="RHEA:24384"/>
        <dbReference type="ChEBI" id="CHEBI:15377"/>
        <dbReference type="ChEBI" id="CHEBI:15378"/>
        <dbReference type="ChEBI" id="CHEBI:29985"/>
        <dbReference type="ChEBI" id="CHEBI:30616"/>
        <dbReference type="ChEBI" id="CHEBI:33019"/>
        <dbReference type="ChEBI" id="CHEBI:57540"/>
        <dbReference type="ChEBI" id="CHEBI:58359"/>
        <dbReference type="ChEBI" id="CHEBI:58437"/>
        <dbReference type="ChEBI" id="CHEBI:456215"/>
        <dbReference type="EC" id="6.3.5.1"/>
    </reaction>
</comment>
<dbReference type="PANTHER" id="PTHR23090:SF9">
    <property type="entry name" value="GLUTAMINE-DEPENDENT NAD(+) SYNTHETASE"/>
    <property type="match status" value="1"/>
</dbReference>
<dbReference type="InterPro" id="IPR036526">
    <property type="entry name" value="C-N_Hydrolase_sf"/>
</dbReference>
<evidence type="ECO:0000256" key="8">
    <source>
        <dbReference type="PIRNR" id="PIRNR006630"/>
    </source>
</evidence>
<evidence type="ECO:0000256" key="6">
    <source>
        <dbReference type="ARBA" id="ARBA00023027"/>
    </source>
</evidence>
<feature type="active site" description="For glutaminase activity" evidence="7">
    <location>
        <position position="112"/>
    </location>
</feature>
<organism evidence="11 12">
    <name type="scientific">Halalkalibaculum roseum</name>
    <dbReference type="NCBI Taxonomy" id="2709311"/>
    <lineage>
        <taxon>Bacteria</taxon>
        <taxon>Pseudomonadati</taxon>
        <taxon>Balneolota</taxon>
        <taxon>Balneolia</taxon>
        <taxon>Balneolales</taxon>
        <taxon>Balneolaceae</taxon>
        <taxon>Halalkalibaculum</taxon>
    </lineage>
</organism>
<gene>
    <name evidence="7" type="primary">nadE</name>
    <name evidence="11" type="ORF">G3570_11310</name>
</gene>
<comment type="similarity">
    <text evidence="2 7 8">In the C-terminal section; belongs to the NAD synthetase family.</text>
</comment>
<reference evidence="11 12" key="1">
    <citation type="submission" date="2020-02" db="EMBL/GenBank/DDBJ databases">
        <title>Balneolaceae bacterium YR4-1, complete genome.</title>
        <authorList>
            <person name="Li Y."/>
            <person name="Wu S."/>
        </authorList>
    </citation>
    <scope>NUCLEOTIDE SEQUENCE [LARGE SCALE GENOMIC DNA]</scope>
    <source>
        <strain evidence="11 12">YR4-1</strain>
    </source>
</reference>
<evidence type="ECO:0000256" key="4">
    <source>
        <dbReference type="ARBA" id="ARBA00022741"/>
    </source>
</evidence>
<dbReference type="NCBIfam" id="NF010588">
    <property type="entry name" value="PRK13981.1"/>
    <property type="match status" value="1"/>
</dbReference>
<dbReference type="RefSeq" id="WP_165142358.1">
    <property type="nucleotide sequence ID" value="NZ_JAALLT010000003.1"/>
</dbReference>
<evidence type="ECO:0000256" key="7">
    <source>
        <dbReference type="HAMAP-Rule" id="MF_02090"/>
    </source>
</evidence>
<evidence type="ECO:0000256" key="2">
    <source>
        <dbReference type="ARBA" id="ARBA00007145"/>
    </source>
</evidence>
<dbReference type="HAMAP" id="MF_02090">
    <property type="entry name" value="NadE_glutamine_dep"/>
    <property type="match status" value="1"/>
</dbReference>
<dbReference type="Gene3D" id="3.40.50.620">
    <property type="entry name" value="HUPs"/>
    <property type="match status" value="1"/>
</dbReference>
<accession>A0A6M1SZ82</accession>
<evidence type="ECO:0000256" key="3">
    <source>
        <dbReference type="ARBA" id="ARBA00022598"/>
    </source>
</evidence>
<keyword evidence="6 7" id="KW-0520">NAD</keyword>
<feature type="binding site" evidence="7">
    <location>
        <begin position="301"/>
        <end position="308"/>
    </location>
    <ligand>
        <name>ATP</name>
        <dbReference type="ChEBI" id="CHEBI:30616"/>
    </ligand>
</feature>
<dbReference type="FunFam" id="3.40.50.620:FF:000106">
    <property type="entry name" value="Glutamine-dependent NAD(+) synthetase"/>
    <property type="match status" value="1"/>
</dbReference>
<evidence type="ECO:0000256" key="1">
    <source>
        <dbReference type="ARBA" id="ARBA00005188"/>
    </source>
</evidence>
<feature type="binding site" evidence="7">
    <location>
        <position position="384"/>
    </location>
    <ligand>
        <name>deamido-NAD(+)</name>
        <dbReference type="ChEBI" id="CHEBI:58437"/>
        <note>ligand shared between two neighboring subunits</note>
    </ligand>
</feature>
<dbReference type="Proteomes" id="UP000473278">
    <property type="component" value="Unassembled WGS sequence"/>
</dbReference>
<dbReference type="PANTHER" id="PTHR23090">
    <property type="entry name" value="NH 3 /GLUTAMINE-DEPENDENT NAD + SYNTHETASE"/>
    <property type="match status" value="1"/>
</dbReference>
<feature type="binding site" evidence="7">
    <location>
        <position position="191"/>
    </location>
    <ligand>
        <name>L-glutamine</name>
        <dbReference type="ChEBI" id="CHEBI:58359"/>
    </ligand>
</feature>
<dbReference type="GO" id="GO:0009435">
    <property type="term" value="P:NAD+ biosynthetic process"/>
    <property type="evidence" value="ECO:0007669"/>
    <property type="project" value="UniProtKB-UniRule"/>
</dbReference>
<dbReference type="GO" id="GO:0003952">
    <property type="term" value="F:NAD+ synthase (glutamine-hydrolyzing) activity"/>
    <property type="evidence" value="ECO:0007669"/>
    <property type="project" value="UniProtKB-UniRule"/>
</dbReference>
<dbReference type="NCBIfam" id="TIGR00552">
    <property type="entry name" value="nadE"/>
    <property type="match status" value="1"/>
</dbReference>
<dbReference type="InterPro" id="IPR014445">
    <property type="entry name" value="Gln-dep_NAD_synthase"/>
</dbReference>
<evidence type="ECO:0000313" key="11">
    <source>
        <dbReference type="EMBL" id="NGP77226.1"/>
    </source>
</evidence>
<dbReference type="Pfam" id="PF00795">
    <property type="entry name" value="CN_hydrolase"/>
    <property type="match status" value="1"/>
</dbReference>
<keyword evidence="12" id="KW-1185">Reference proteome</keyword>